<protein>
    <submittedName>
        <fullName evidence="1">Uncharacterized protein</fullName>
    </submittedName>
</protein>
<comment type="caution">
    <text evidence="1">The sequence shown here is derived from an EMBL/GenBank/DDBJ whole genome shotgun (WGS) entry which is preliminary data.</text>
</comment>
<dbReference type="EMBL" id="DWWJ01000206">
    <property type="protein sequence ID" value="HJC42055.1"/>
    <property type="molecule type" value="Genomic_DNA"/>
</dbReference>
<evidence type="ECO:0000313" key="2">
    <source>
        <dbReference type="Proteomes" id="UP000823882"/>
    </source>
</evidence>
<dbReference type="Proteomes" id="UP000823882">
    <property type="component" value="Unassembled WGS sequence"/>
</dbReference>
<dbReference type="AlphaFoldDB" id="A0A9D2P0W2"/>
<proteinExistence type="predicted"/>
<gene>
    <name evidence="1" type="ORF">H9701_10985</name>
</gene>
<name>A0A9D2P0W2_9FIRM</name>
<reference evidence="1" key="2">
    <citation type="submission" date="2021-04" db="EMBL/GenBank/DDBJ databases">
        <authorList>
            <person name="Gilroy R."/>
        </authorList>
    </citation>
    <scope>NUCLEOTIDE SEQUENCE</scope>
    <source>
        <strain evidence="1">CHK186-1790</strain>
    </source>
</reference>
<evidence type="ECO:0000313" key="1">
    <source>
        <dbReference type="EMBL" id="HJC42055.1"/>
    </source>
</evidence>
<reference evidence="1" key="1">
    <citation type="journal article" date="2021" name="PeerJ">
        <title>Extensive microbial diversity within the chicken gut microbiome revealed by metagenomics and culture.</title>
        <authorList>
            <person name="Gilroy R."/>
            <person name="Ravi A."/>
            <person name="Getino M."/>
            <person name="Pursley I."/>
            <person name="Horton D.L."/>
            <person name="Alikhan N.F."/>
            <person name="Baker D."/>
            <person name="Gharbi K."/>
            <person name="Hall N."/>
            <person name="Watson M."/>
            <person name="Adriaenssens E.M."/>
            <person name="Foster-Nyarko E."/>
            <person name="Jarju S."/>
            <person name="Secka A."/>
            <person name="Antonio M."/>
            <person name="Oren A."/>
            <person name="Chaudhuri R.R."/>
            <person name="La Ragione R."/>
            <person name="Hildebrand F."/>
            <person name="Pallen M.J."/>
        </authorList>
    </citation>
    <scope>NUCLEOTIDE SEQUENCE</scope>
    <source>
        <strain evidence="1">CHK186-1790</strain>
    </source>
</reference>
<sequence>MRTGTFRRLLERYGQKVAVSRAGEDLGSGLAFLQPVLVQRESRWQRAPTPLGGVRQDRYLLLGEPELPLGGGTGTLVECKGVRYDIQEAHLIPLGEGASHWWAVLRPRGGVKTEEGTP</sequence>
<accession>A0A9D2P0W2</accession>
<organism evidence="1 2">
    <name type="scientific">Candidatus Intestinimonas pullistercoris</name>
    <dbReference type="NCBI Taxonomy" id="2838623"/>
    <lineage>
        <taxon>Bacteria</taxon>
        <taxon>Bacillati</taxon>
        <taxon>Bacillota</taxon>
        <taxon>Clostridia</taxon>
        <taxon>Eubacteriales</taxon>
        <taxon>Intestinimonas</taxon>
    </lineage>
</organism>